<dbReference type="Gene3D" id="2.10.25.10">
    <property type="entry name" value="Laminin"/>
    <property type="match status" value="1"/>
</dbReference>
<organism evidence="2 3">
    <name type="scientific">Scyliorhinus torazame</name>
    <name type="common">Cloudy catshark</name>
    <name type="synonym">Catulus torazame</name>
    <dbReference type="NCBI Taxonomy" id="75743"/>
    <lineage>
        <taxon>Eukaryota</taxon>
        <taxon>Metazoa</taxon>
        <taxon>Chordata</taxon>
        <taxon>Craniata</taxon>
        <taxon>Vertebrata</taxon>
        <taxon>Chondrichthyes</taxon>
        <taxon>Elasmobranchii</taxon>
        <taxon>Galeomorphii</taxon>
        <taxon>Galeoidea</taxon>
        <taxon>Carcharhiniformes</taxon>
        <taxon>Scyliorhinidae</taxon>
        <taxon>Scyliorhinus</taxon>
    </lineage>
</organism>
<dbReference type="InterPro" id="IPR036116">
    <property type="entry name" value="FN3_sf"/>
</dbReference>
<feature type="domain" description="EGF-like" evidence="1">
    <location>
        <begin position="140"/>
        <end position="155"/>
    </location>
</feature>
<dbReference type="SMART" id="SM00181">
    <property type="entry name" value="EGF"/>
    <property type="match status" value="1"/>
</dbReference>
<dbReference type="Proteomes" id="UP000288216">
    <property type="component" value="Unassembled WGS sequence"/>
</dbReference>
<evidence type="ECO:0000259" key="1">
    <source>
        <dbReference type="PROSITE" id="PS01186"/>
    </source>
</evidence>
<name>A0A401NGE8_SCYTO</name>
<keyword evidence="3" id="KW-1185">Reference proteome</keyword>
<gene>
    <name evidence="2" type="ORF">scyTo_0014093</name>
</gene>
<evidence type="ECO:0000313" key="2">
    <source>
        <dbReference type="EMBL" id="GCB60003.1"/>
    </source>
</evidence>
<dbReference type="PROSITE" id="PS01186">
    <property type="entry name" value="EGF_2"/>
    <property type="match status" value="1"/>
</dbReference>
<dbReference type="AlphaFoldDB" id="A0A401NGE8"/>
<dbReference type="EMBL" id="BFAA01007437">
    <property type="protein sequence ID" value="GCB60003.1"/>
    <property type="molecule type" value="Genomic_DNA"/>
</dbReference>
<protein>
    <recommendedName>
        <fullName evidence="1">EGF-like domain-containing protein</fullName>
    </recommendedName>
</protein>
<dbReference type="SUPFAM" id="SSF57196">
    <property type="entry name" value="EGF/Laminin"/>
    <property type="match status" value="1"/>
</dbReference>
<evidence type="ECO:0000313" key="3">
    <source>
        <dbReference type="Proteomes" id="UP000288216"/>
    </source>
</evidence>
<dbReference type="OrthoDB" id="6516201at2759"/>
<accession>A0A401NGE8</accession>
<reference evidence="2 3" key="1">
    <citation type="journal article" date="2018" name="Nat. Ecol. Evol.">
        <title>Shark genomes provide insights into elasmobranch evolution and the origin of vertebrates.</title>
        <authorList>
            <person name="Hara Y"/>
            <person name="Yamaguchi K"/>
            <person name="Onimaru K"/>
            <person name="Kadota M"/>
            <person name="Koyanagi M"/>
            <person name="Keeley SD"/>
            <person name="Tatsumi K"/>
            <person name="Tanaka K"/>
            <person name="Motone F"/>
            <person name="Kageyama Y"/>
            <person name="Nozu R"/>
            <person name="Adachi N"/>
            <person name="Nishimura O"/>
            <person name="Nakagawa R"/>
            <person name="Tanegashima C"/>
            <person name="Kiyatake I"/>
            <person name="Matsumoto R"/>
            <person name="Murakumo K"/>
            <person name="Nishida K"/>
            <person name="Terakita A"/>
            <person name="Kuratani S"/>
            <person name="Sato K"/>
            <person name="Hyodo S Kuraku.S."/>
        </authorList>
    </citation>
    <scope>NUCLEOTIDE SEQUENCE [LARGE SCALE GENOMIC DNA]</scope>
</reference>
<dbReference type="InterPro" id="IPR000742">
    <property type="entry name" value="EGF"/>
</dbReference>
<proteinExistence type="predicted"/>
<comment type="caution">
    <text evidence="2">The sequence shown here is derived from an EMBL/GenBank/DDBJ whole genome shotgun (WGS) entry which is preliminary data.</text>
</comment>
<sequence>MTTHSLPTSATTRITNASCPEFTKQDLGNITTENVGNRNFTLRWIDQTFESCGCYIIERSPEDGSYFCTFNFSRITCSFIDLLPGQTYTLNIHFIDNVNRILTRTLNVTTDSDECGNGDNQCEQICIDRNKFEDVRGYECSCRTGFELDSDRKSCRAPRKVVLRFTVTSEDLNFADQQIREKVLQRLRILTKNYTQ</sequence>
<dbReference type="SUPFAM" id="SSF49265">
    <property type="entry name" value="Fibronectin type III"/>
    <property type="match status" value="1"/>
</dbReference>